<evidence type="ECO:0000256" key="3">
    <source>
        <dbReference type="ARBA" id="ARBA00007357"/>
    </source>
</evidence>
<feature type="domain" description="Peptidase M13 C-terminal" evidence="9">
    <location>
        <begin position="350"/>
        <end position="553"/>
    </location>
</feature>
<keyword evidence="5" id="KW-0479">Metal-binding</keyword>
<comment type="cofactor">
    <cofactor evidence="1">
        <name>Zn(2+)</name>
        <dbReference type="ChEBI" id="CHEBI:29105"/>
    </cofactor>
</comment>
<dbReference type="GO" id="GO:0005886">
    <property type="term" value="C:plasma membrane"/>
    <property type="evidence" value="ECO:0007669"/>
    <property type="project" value="UniProtKB-SubCell"/>
</dbReference>
<dbReference type="PROSITE" id="PS51885">
    <property type="entry name" value="NEPRILYSIN"/>
    <property type="match status" value="1"/>
</dbReference>
<sequence length="557" mass="62623">MRLRTLSAAAGAAAEASSHTPLALSYVRYVARVMLHAYTWNSSRAETPALRRAFLEQARGVQSVEAAVYRLTHPEGGQPTFEPEDLTVDELQRLTDGAANDSLQVSLDPRATCPPAESACRVQGVRWRALLQRLFAGARNVTLELDGRDRLLLVNNARYLRALAALLARVDRTVLQNYLWWVMVETLSPHTDRAMRDLKVSYLEEVTDSHTQPARSLFCASAVNRMMGMAVSVGVADPAFPKTTGHKVSQMLEDVRSAFAARVSRLDWMDARTKAATREKVAAMTSFVGFPDWLLDSQSLEEYYQGLVVDELGYLNTLLRINQLLISTMLDSLRSPEESPGWVTDPTDVNAFHTFQANAITVPIGILQFPFYDLGLEVLNYGAIGSILGHELTHGFDDQGRQFDKNGNMRQWWSNATVSEYVNKTECFVRQYSRYRLEEINAKVDGRLTLGENIADNGGLREALAAYRLLAARLPRAEPKLPGLEHHSLDQLFFLAFANVWCEAWTVSSLRYDLTNEHSPNHVRVRGVLHNMQEFADAWRCERGSRMNPDSDKCVIW</sequence>
<dbReference type="Pfam" id="PF01431">
    <property type="entry name" value="Peptidase_M13"/>
    <property type="match status" value="1"/>
</dbReference>
<dbReference type="GO" id="GO:0004222">
    <property type="term" value="F:metalloendopeptidase activity"/>
    <property type="evidence" value="ECO:0007669"/>
    <property type="project" value="InterPro"/>
</dbReference>
<evidence type="ECO:0000256" key="4">
    <source>
        <dbReference type="ARBA" id="ARBA00022670"/>
    </source>
</evidence>
<dbReference type="CDD" id="cd08662">
    <property type="entry name" value="M13"/>
    <property type="match status" value="1"/>
</dbReference>
<comment type="subcellular location">
    <subcellularLocation>
        <location evidence="2">Cell membrane</location>
        <topology evidence="2">Single-pass type II membrane protein</topology>
    </subcellularLocation>
</comment>
<evidence type="ECO:0000256" key="7">
    <source>
        <dbReference type="ARBA" id="ARBA00022833"/>
    </source>
</evidence>
<evidence type="ECO:0000259" key="9">
    <source>
        <dbReference type="Pfam" id="PF01431"/>
    </source>
</evidence>
<evidence type="ECO:0000256" key="5">
    <source>
        <dbReference type="ARBA" id="ARBA00022723"/>
    </source>
</evidence>
<evidence type="ECO:0000259" key="10">
    <source>
        <dbReference type="Pfam" id="PF05649"/>
    </source>
</evidence>
<dbReference type="PANTHER" id="PTHR11733">
    <property type="entry name" value="ZINC METALLOPROTEASE FAMILY M13 NEPRILYSIN-RELATED"/>
    <property type="match status" value="1"/>
</dbReference>
<name>A0AAN9VUU8_9ORTH</name>
<keyword evidence="12" id="KW-1185">Reference proteome</keyword>
<evidence type="ECO:0000256" key="6">
    <source>
        <dbReference type="ARBA" id="ARBA00022801"/>
    </source>
</evidence>
<protein>
    <submittedName>
        <fullName evidence="11">Uncharacterized protein</fullName>
    </submittedName>
</protein>
<dbReference type="InterPro" id="IPR042089">
    <property type="entry name" value="Peptidase_M13_dom_2"/>
</dbReference>
<dbReference type="Pfam" id="PF05649">
    <property type="entry name" value="Peptidase_M13_N"/>
    <property type="match status" value="1"/>
</dbReference>
<evidence type="ECO:0000313" key="11">
    <source>
        <dbReference type="EMBL" id="KAK7869216.1"/>
    </source>
</evidence>
<evidence type="ECO:0000313" key="12">
    <source>
        <dbReference type="Proteomes" id="UP001378592"/>
    </source>
</evidence>
<dbReference type="InterPro" id="IPR024079">
    <property type="entry name" value="MetalloPept_cat_dom_sf"/>
</dbReference>
<dbReference type="InterPro" id="IPR018497">
    <property type="entry name" value="Peptidase_M13_C"/>
</dbReference>
<comment type="caution">
    <text evidence="11">The sequence shown here is derived from an EMBL/GenBank/DDBJ whole genome shotgun (WGS) entry which is preliminary data.</text>
</comment>
<reference evidence="11 12" key="1">
    <citation type="submission" date="2024-03" db="EMBL/GenBank/DDBJ databases">
        <title>The genome assembly and annotation of the cricket Gryllus longicercus Weissman &amp; Gray.</title>
        <authorList>
            <person name="Szrajer S."/>
            <person name="Gray D."/>
            <person name="Ylla G."/>
        </authorList>
    </citation>
    <scope>NUCLEOTIDE SEQUENCE [LARGE SCALE GENOMIC DNA]</scope>
    <source>
        <strain evidence="11">DAG 2021-001</strain>
        <tissue evidence="11">Whole body minus gut</tissue>
    </source>
</reference>
<dbReference type="InterPro" id="IPR000718">
    <property type="entry name" value="Peptidase_M13"/>
</dbReference>
<dbReference type="SUPFAM" id="SSF55486">
    <property type="entry name" value="Metalloproteases ('zincins'), catalytic domain"/>
    <property type="match status" value="1"/>
</dbReference>
<evidence type="ECO:0000256" key="2">
    <source>
        <dbReference type="ARBA" id="ARBA00004401"/>
    </source>
</evidence>
<evidence type="ECO:0000256" key="8">
    <source>
        <dbReference type="ARBA" id="ARBA00023049"/>
    </source>
</evidence>
<gene>
    <name evidence="11" type="ORF">R5R35_001158</name>
</gene>
<dbReference type="GO" id="GO:0016485">
    <property type="term" value="P:protein processing"/>
    <property type="evidence" value="ECO:0007669"/>
    <property type="project" value="TreeGrafter"/>
</dbReference>
<dbReference type="Proteomes" id="UP001378592">
    <property type="component" value="Unassembled WGS sequence"/>
</dbReference>
<dbReference type="Gene3D" id="3.40.390.10">
    <property type="entry name" value="Collagenase (Catalytic Domain)"/>
    <property type="match status" value="1"/>
</dbReference>
<dbReference type="Gene3D" id="1.10.1380.10">
    <property type="entry name" value="Neutral endopeptidase , domain2"/>
    <property type="match status" value="1"/>
</dbReference>
<dbReference type="AlphaFoldDB" id="A0AAN9VUU8"/>
<keyword evidence="4" id="KW-0645">Protease</keyword>
<dbReference type="EMBL" id="JAZDUA010000078">
    <property type="protein sequence ID" value="KAK7869216.1"/>
    <property type="molecule type" value="Genomic_DNA"/>
</dbReference>
<evidence type="ECO:0000256" key="1">
    <source>
        <dbReference type="ARBA" id="ARBA00001947"/>
    </source>
</evidence>
<organism evidence="11 12">
    <name type="scientific">Gryllus longicercus</name>
    <dbReference type="NCBI Taxonomy" id="2509291"/>
    <lineage>
        <taxon>Eukaryota</taxon>
        <taxon>Metazoa</taxon>
        <taxon>Ecdysozoa</taxon>
        <taxon>Arthropoda</taxon>
        <taxon>Hexapoda</taxon>
        <taxon>Insecta</taxon>
        <taxon>Pterygota</taxon>
        <taxon>Neoptera</taxon>
        <taxon>Polyneoptera</taxon>
        <taxon>Orthoptera</taxon>
        <taxon>Ensifera</taxon>
        <taxon>Gryllidea</taxon>
        <taxon>Grylloidea</taxon>
        <taxon>Gryllidae</taxon>
        <taxon>Gryllinae</taxon>
        <taxon>Gryllus</taxon>
    </lineage>
</organism>
<comment type="similarity">
    <text evidence="3">Belongs to the peptidase M13 family.</text>
</comment>
<proteinExistence type="inferred from homology"/>
<keyword evidence="8" id="KW-0482">Metalloprotease</keyword>
<dbReference type="PRINTS" id="PR00786">
    <property type="entry name" value="NEPRILYSIN"/>
</dbReference>
<keyword evidence="6" id="KW-0378">Hydrolase</keyword>
<feature type="domain" description="Peptidase M13 N-terminal" evidence="10">
    <location>
        <begin position="123"/>
        <end position="291"/>
    </location>
</feature>
<dbReference type="InterPro" id="IPR008753">
    <property type="entry name" value="Peptidase_M13_N"/>
</dbReference>
<accession>A0AAN9VUU8</accession>
<keyword evidence="7" id="KW-0862">Zinc</keyword>
<dbReference type="GO" id="GO:0046872">
    <property type="term" value="F:metal ion binding"/>
    <property type="evidence" value="ECO:0007669"/>
    <property type="project" value="UniProtKB-KW"/>
</dbReference>
<dbReference type="PANTHER" id="PTHR11733:SF133">
    <property type="entry name" value="PHOSPHATE-REGULATING NEUTRAL ENDOPEPTIDASE PHEX"/>
    <property type="match status" value="1"/>
</dbReference>